<evidence type="ECO:0000313" key="2">
    <source>
        <dbReference type="EMBL" id="AGF72784.1"/>
    </source>
</evidence>
<reference evidence="2 3" key="1">
    <citation type="journal article" date="2012" name="Stand. Genomic Sci.">
        <title>Genome sequence of the halotolerant bacterium Corynebacterium halotolerans type strain YIM 70093(T) (= DSM 44683(T)).</title>
        <authorList>
            <person name="Ruckert C."/>
            <person name="Albersmeier A."/>
            <person name="Al-Dilaimi A."/>
            <person name="Niehaus K."/>
            <person name="Szczepanowski R."/>
            <person name="Kalinowski J."/>
        </authorList>
    </citation>
    <scope>NUCLEOTIDE SEQUENCE [LARGE SCALE GENOMIC DNA]</scope>
    <source>
        <strain evidence="2">YIM 70093</strain>
    </source>
</reference>
<feature type="region of interest" description="Disordered" evidence="1">
    <location>
        <begin position="80"/>
        <end position="105"/>
    </location>
</feature>
<dbReference type="EMBL" id="CP003697">
    <property type="protein sequence ID" value="AGF72784.1"/>
    <property type="molecule type" value="Genomic_DNA"/>
</dbReference>
<gene>
    <name evidence="2" type="ORF">A605_08910</name>
</gene>
<dbReference type="AlphaFoldDB" id="M1MYH6"/>
<evidence type="ECO:0000256" key="1">
    <source>
        <dbReference type="SAM" id="MobiDB-lite"/>
    </source>
</evidence>
<organism evidence="2 3">
    <name type="scientific">Corynebacterium halotolerans YIM 70093 = DSM 44683</name>
    <dbReference type="NCBI Taxonomy" id="1121362"/>
    <lineage>
        <taxon>Bacteria</taxon>
        <taxon>Bacillati</taxon>
        <taxon>Actinomycetota</taxon>
        <taxon>Actinomycetes</taxon>
        <taxon>Mycobacteriales</taxon>
        <taxon>Corynebacteriaceae</taxon>
        <taxon>Corynebacterium</taxon>
    </lineage>
</organism>
<dbReference type="Proteomes" id="UP000011723">
    <property type="component" value="Chromosome"/>
</dbReference>
<accession>M1MYH6</accession>
<sequence length="148" mass="16377">MATTTRSKRAPGRNLEETLFQATGMPSINAIATEAGITPSTLWRHVKESRLTVGDYARLIPLLDRVGADNEAAQQLRRAAKAQVNRTPEDDVAVDGTPRVPGPRLVDATDEQLLTELQRRADALARRLSAISRGLENYSDTLHRHSRR</sequence>
<keyword evidence="3" id="KW-1185">Reference proteome</keyword>
<dbReference type="HOGENOM" id="CLU_1755770_0_0_11"/>
<name>M1MYH6_9CORY</name>
<dbReference type="KEGG" id="chn:A605_08910"/>
<dbReference type="PATRIC" id="fig|1121362.3.peg.1798"/>
<evidence type="ECO:0000313" key="3">
    <source>
        <dbReference type="Proteomes" id="UP000011723"/>
    </source>
</evidence>
<proteinExistence type="predicted"/>
<protein>
    <submittedName>
        <fullName evidence="2">Uncharacterized protein</fullName>
    </submittedName>
</protein>
<dbReference type="RefSeq" id="WP_015401203.1">
    <property type="nucleotide sequence ID" value="NC_020302.1"/>
</dbReference>